<comment type="caution">
    <text evidence="2">The sequence shown here is derived from an EMBL/GenBank/DDBJ whole genome shotgun (WGS) entry which is preliminary data.</text>
</comment>
<feature type="compositionally biased region" description="Basic and acidic residues" evidence="1">
    <location>
        <begin position="313"/>
        <end position="324"/>
    </location>
</feature>
<evidence type="ECO:0000256" key="1">
    <source>
        <dbReference type="SAM" id="MobiDB-lite"/>
    </source>
</evidence>
<dbReference type="PANTHER" id="PTHR21477:SF12">
    <property type="entry name" value="PROTEIN PHLOEM PROTEIN 2-LIKE A10"/>
    <property type="match status" value="1"/>
</dbReference>
<dbReference type="InterPro" id="IPR019141">
    <property type="entry name" value="DUF2045"/>
</dbReference>
<evidence type="ECO:0000313" key="3">
    <source>
        <dbReference type="Proteomes" id="UP001633002"/>
    </source>
</evidence>
<organism evidence="2 3">
    <name type="scientific">Riccia sorocarpa</name>
    <dbReference type="NCBI Taxonomy" id="122646"/>
    <lineage>
        <taxon>Eukaryota</taxon>
        <taxon>Viridiplantae</taxon>
        <taxon>Streptophyta</taxon>
        <taxon>Embryophyta</taxon>
        <taxon>Marchantiophyta</taxon>
        <taxon>Marchantiopsida</taxon>
        <taxon>Marchantiidae</taxon>
        <taxon>Marchantiales</taxon>
        <taxon>Ricciaceae</taxon>
        <taxon>Riccia</taxon>
    </lineage>
</organism>
<keyword evidence="3" id="KW-1185">Reference proteome</keyword>
<dbReference type="PANTHER" id="PTHR21477">
    <property type="entry name" value="ZGC:172139"/>
    <property type="match status" value="1"/>
</dbReference>
<sequence>MCSFRRPIASPIRCFSCGIALGRSLAKHSTSAAAGLDRMGHPFAPKASEGPLPANFGLTSKVFLTEDKIGLRGAMTLPLTRRQRNALITCAVIGAGGYVSYKIYTSPSVRRKRSQVNKFFSSLTSLLDAASKGGDCAGLLWQDLHAFLLTDKDEVPQSLKQLLKVGHTREFQASVAALCRSVTQGVVSSLAKGGPPAGALYDGSDFGSALYEELSHRKEGLRKTGKSGADLGFRESRKERRLRLSGETDYKDALEEEDVKRADRTDSTVLKIDAEEEDEEVAKYSQWMTSRTYYRDRSGGDGAGESGKGKGRTQGERRIRGDSKEGLPERLVGKLFSESGKGFASVVVASAARSLVLAVLESTQENQRKSQGWSTTDWEPEFSKEKAFCEKGVANGGITPDSPKKTGLNASGTSWPESLIELAASEKGKALVADCIESFVGTAVSVYLTKTRDVNFYDDMISSVVKPTHKAPVKELLTSVCNGAVETFVRTSYDVMSAGSSAPSQTATESSVLSLDKTSYFSDSSYPQGDEKRGKDDGVIGSSVPCTPEKAEEESPSLSGLSRGGSISFDQTPQVEKVLRLAPEKLQELMLLPSSDQERANNKAAGSSKTWVRDIARTLAEPSNRGLVLDVAGTVTHEAVRSAIEVVTEKVTNPFRSKDPAQDEESSTSTIVKFVTKTGDLAAATASKAMVVMTMCLAVCLHTLVGPSKY</sequence>
<name>A0ABD3I5A7_9MARC</name>
<feature type="region of interest" description="Disordered" evidence="1">
    <location>
        <begin position="523"/>
        <end position="569"/>
    </location>
</feature>
<dbReference type="Proteomes" id="UP001633002">
    <property type="component" value="Unassembled WGS sequence"/>
</dbReference>
<reference evidence="2 3" key="1">
    <citation type="submission" date="2024-09" db="EMBL/GenBank/DDBJ databases">
        <title>Chromosome-scale assembly of Riccia sorocarpa.</title>
        <authorList>
            <person name="Paukszto L."/>
        </authorList>
    </citation>
    <scope>NUCLEOTIDE SEQUENCE [LARGE SCALE GENOMIC DNA]</scope>
    <source>
        <strain evidence="2">LP-2024</strain>
        <tissue evidence="2">Aerial parts of the thallus</tissue>
    </source>
</reference>
<feature type="compositionally biased region" description="Basic and acidic residues" evidence="1">
    <location>
        <begin position="529"/>
        <end position="538"/>
    </location>
</feature>
<evidence type="ECO:0008006" key="4">
    <source>
        <dbReference type="Google" id="ProtNLM"/>
    </source>
</evidence>
<protein>
    <recommendedName>
        <fullName evidence="4">Protein PHLOEM PROTEIN 2-LIKE A10</fullName>
    </recommendedName>
</protein>
<dbReference type="AlphaFoldDB" id="A0ABD3I5A7"/>
<feature type="compositionally biased region" description="Low complexity" evidence="1">
    <location>
        <begin position="556"/>
        <end position="568"/>
    </location>
</feature>
<gene>
    <name evidence="2" type="ORF">R1sor_012844</name>
</gene>
<feature type="region of interest" description="Disordered" evidence="1">
    <location>
        <begin position="294"/>
        <end position="324"/>
    </location>
</feature>
<accession>A0ABD3I5A7</accession>
<dbReference type="EMBL" id="JBJQOH010000002">
    <property type="protein sequence ID" value="KAL3698768.1"/>
    <property type="molecule type" value="Genomic_DNA"/>
</dbReference>
<evidence type="ECO:0000313" key="2">
    <source>
        <dbReference type="EMBL" id="KAL3698768.1"/>
    </source>
</evidence>
<proteinExistence type="predicted"/>